<evidence type="ECO:0000256" key="2">
    <source>
        <dbReference type="ARBA" id="ARBA00022679"/>
    </source>
</evidence>
<organism evidence="4 5">
    <name type="scientific">Rippkaea orientalis (strain PCC 8801 / RF-1)</name>
    <name type="common">Cyanothece sp. (strain PCC 8801)</name>
    <dbReference type="NCBI Taxonomy" id="41431"/>
    <lineage>
        <taxon>Bacteria</taxon>
        <taxon>Bacillati</taxon>
        <taxon>Cyanobacteriota</taxon>
        <taxon>Cyanophyceae</taxon>
        <taxon>Oscillatoriophycideae</taxon>
        <taxon>Chroococcales</taxon>
        <taxon>Aphanothecaceae</taxon>
        <taxon>Rippkaea</taxon>
        <taxon>Rippkaea orientalis</taxon>
    </lineage>
</organism>
<keyword evidence="3" id="KW-0680">Restriction system</keyword>
<dbReference type="GO" id="GO:0032259">
    <property type="term" value="P:methylation"/>
    <property type="evidence" value="ECO:0007669"/>
    <property type="project" value="UniProtKB-KW"/>
</dbReference>
<dbReference type="KEGG" id="cyp:PCC8801_2506"/>
<dbReference type="OrthoDB" id="9813719at2"/>
<dbReference type="AlphaFoldDB" id="B7K3X4"/>
<gene>
    <name evidence="4" type="ordered locus">PCC8801_2506</name>
</gene>
<dbReference type="Proteomes" id="UP000008204">
    <property type="component" value="Chromosome"/>
</dbReference>
<proteinExistence type="predicted"/>
<keyword evidence="2" id="KW-0808">Transferase</keyword>
<reference evidence="5" key="1">
    <citation type="journal article" date="2011" name="MBio">
        <title>Novel metabolic attributes of the genus Cyanothece, comprising a group of unicellular nitrogen-fixing Cyanobacteria.</title>
        <authorList>
            <person name="Bandyopadhyay A."/>
            <person name="Elvitigala T."/>
            <person name="Welsh E."/>
            <person name="Stockel J."/>
            <person name="Liberton M."/>
            <person name="Min H."/>
            <person name="Sherman L.A."/>
            <person name="Pakrasi H.B."/>
        </authorList>
    </citation>
    <scope>NUCLEOTIDE SEQUENCE [LARGE SCALE GENOMIC DNA]</scope>
    <source>
        <strain evidence="5">PCC 8801</strain>
    </source>
</reference>
<dbReference type="GO" id="GO:0009307">
    <property type="term" value="P:DNA restriction-modification system"/>
    <property type="evidence" value="ECO:0007669"/>
    <property type="project" value="UniProtKB-KW"/>
</dbReference>
<dbReference type="EMBL" id="CP001287">
    <property type="protein sequence ID" value="ACK66514.1"/>
    <property type="molecule type" value="Genomic_DNA"/>
</dbReference>
<dbReference type="Gene3D" id="3.40.50.150">
    <property type="entry name" value="Vaccinia Virus protein VP39"/>
    <property type="match status" value="1"/>
</dbReference>
<dbReference type="GO" id="GO:0008168">
    <property type="term" value="F:methyltransferase activity"/>
    <property type="evidence" value="ECO:0007669"/>
    <property type="project" value="UniProtKB-KW"/>
</dbReference>
<evidence type="ECO:0000313" key="4">
    <source>
        <dbReference type="EMBL" id="ACK66514.1"/>
    </source>
</evidence>
<name>B7K3X4_RIPO1</name>
<sequence length="83" mass="9116">MMSTISLNATNFIFDMKAISLFSGGGIGDLALGQAGFKVVVANEILEDRAEVFRYNYPDTNMIIGQIIKNISEILDTTNKILK</sequence>
<dbReference type="RefSeq" id="WP_012595781.1">
    <property type="nucleotide sequence ID" value="NC_011726.1"/>
</dbReference>
<dbReference type="InterPro" id="IPR001525">
    <property type="entry name" value="C5_MeTfrase"/>
</dbReference>
<dbReference type="STRING" id="41431.PCC8801_2506"/>
<dbReference type="SUPFAM" id="SSF53335">
    <property type="entry name" value="S-adenosyl-L-methionine-dependent methyltransferases"/>
    <property type="match status" value="1"/>
</dbReference>
<evidence type="ECO:0000256" key="1">
    <source>
        <dbReference type="ARBA" id="ARBA00022603"/>
    </source>
</evidence>
<protein>
    <submittedName>
        <fullName evidence="4">Site-specific DNA methylase-like protein</fullName>
    </submittedName>
</protein>
<dbReference type="Pfam" id="PF00145">
    <property type="entry name" value="DNA_methylase"/>
    <property type="match status" value="1"/>
</dbReference>
<evidence type="ECO:0000256" key="3">
    <source>
        <dbReference type="ARBA" id="ARBA00022747"/>
    </source>
</evidence>
<evidence type="ECO:0000313" key="5">
    <source>
        <dbReference type="Proteomes" id="UP000008204"/>
    </source>
</evidence>
<dbReference type="InterPro" id="IPR029063">
    <property type="entry name" value="SAM-dependent_MTases_sf"/>
</dbReference>
<accession>B7K3X4</accession>
<keyword evidence="5" id="KW-1185">Reference proteome</keyword>
<keyword evidence="1 4" id="KW-0489">Methyltransferase</keyword>
<dbReference type="HOGENOM" id="CLU_2536967_0_0_3"/>